<gene>
    <name evidence="2" type="ORF">Glove_408g23</name>
</gene>
<feature type="coiled-coil region" evidence="1">
    <location>
        <begin position="68"/>
        <end position="95"/>
    </location>
</feature>
<keyword evidence="1" id="KW-0175">Coiled coil</keyword>
<proteinExistence type="predicted"/>
<dbReference type="AlphaFoldDB" id="A0A397H2P7"/>
<protein>
    <submittedName>
        <fullName evidence="2">Uncharacterized protein</fullName>
    </submittedName>
</protein>
<evidence type="ECO:0000313" key="2">
    <source>
        <dbReference type="EMBL" id="RHZ55984.1"/>
    </source>
</evidence>
<dbReference type="Proteomes" id="UP000266861">
    <property type="component" value="Unassembled WGS sequence"/>
</dbReference>
<dbReference type="OrthoDB" id="342281at2759"/>
<sequence length="132" mass="15184">MLRHITQKYTPKYISIRSLVQNANDNGIKSLQFIKDTQDIQLFKLLSANSMITFGSFSLMKKEVKDAVKPLDDKLNKLNDQMNKLDNRIDKLNDWAYTLSVDMACVKTHLGLFELNQNSPTSQVSLFKLKTK</sequence>
<name>A0A397H2P7_9GLOM</name>
<dbReference type="EMBL" id="PQFF01000363">
    <property type="protein sequence ID" value="RHZ55984.1"/>
    <property type="molecule type" value="Genomic_DNA"/>
</dbReference>
<keyword evidence="3" id="KW-1185">Reference proteome</keyword>
<evidence type="ECO:0000313" key="3">
    <source>
        <dbReference type="Proteomes" id="UP000266861"/>
    </source>
</evidence>
<reference evidence="2 3" key="1">
    <citation type="submission" date="2018-08" db="EMBL/GenBank/DDBJ databases">
        <title>Genome and evolution of the arbuscular mycorrhizal fungus Diversispora epigaea (formerly Glomus versiforme) and its bacterial endosymbionts.</title>
        <authorList>
            <person name="Sun X."/>
            <person name="Fei Z."/>
            <person name="Harrison M."/>
        </authorList>
    </citation>
    <scope>NUCLEOTIDE SEQUENCE [LARGE SCALE GENOMIC DNA]</scope>
    <source>
        <strain evidence="2 3">IT104</strain>
    </source>
</reference>
<organism evidence="2 3">
    <name type="scientific">Diversispora epigaea</name>
    <dbReference type="NCBI Taxonomy" id="1348612"/>
    <lineage>
        <taxon>Eukaryota</taxon>
        <taxon>Fungi</taxon>
        <taxon>Fungi incertae sedis</taxon>
        <taxon>Mucoromycota</taxon>
        <taxon>Glomeromycotina</taxon>
        <taxon>Glomeromycetes</taxon>
        <taxon>Diversisporales</taxon>
        <taxon>Diversisporaceae</taxon>
        <taxon>Diversispora</taxon>
    </lineage>
</organism>
<accession>A0A397H2P7</accession>
<evidence type="ECO:0000256" key="1">
    <source>
        <dbReference type="SAM" id="Coils"/>
    </source>
</evidence>
<comment type="caution">
    <text evidence="2">The sequence shown here is derived from an EMBL/GenBank/DDBJ whole genome shotgun (WGS) entry which is preliminary data.</text>
</comment>